<dbReference type="Proteomes" id="UP000287563">
    <property type="component" value="Unassembled WGS sequence"/>
</dbReference>
<keyword evidence="1" id="KW-1133">Transmembrane helix</keyword>
<evidence type="ECO:0000313" key="4">
    <source>
        <dbReference type="Proteomes" id="UP000287563"/>
    </source>
</evidence>
<keyword evidence="1" id="KW-0812">Transmembrane</keyword>
<dbReference type="InterPro" id="IPR012495">
    <property type="entry name" value="TadE-like_dom"/>
</dbReference>
<accession>A0A444JRX5</accession>
<dbReference type="OrthoDB" id="6555614at2"/>
<gene>
    <name evidence="3" type="ORF">EDI28_10675</name>
</gene>
<evidence type="ECO:0000313" key="3">
    <source>
        <dbReference type="EMBL" id="RWX55789.1"/>
    </source>
</evidence>
<evidence type="ECO:0000259" key="2">
    <source>
        <dbReference type="Pfam" id="PF07811"/>
    </source>
</evidence>
<feature type="transmembrane region" description="Helical" evidence="1">
    <location>
        <begin position="9"/>
        <end position="28"/>
    </location>
</feature>
<name>A0A444JRX5_9GAMM</name>
<feature type="domain" description="TadE-like" evidence="2">
    <location>
        <begin position="9"/>
        <end position="49"/>
    </location>
</feature>
<sequence length="146" mass="16805">MTRRQQGNISIEFIVTLLPFFVMVLVVIETCRFMMTGSMLDVVLATATRKTVHVEDRENVVESMRAVLDAQTFPLVDSSRLQIEAIYYDSLESLKKNAGSSTYIQQPFAEYQVSYPYQVLFVEGWGDGFERLTKLERKILVAHERN</sequence>
<proteinExistence type="predicted"/>
<reference evidence="3 4" key="1">
    <citation type="submission" date="2018-11" db="EMBL/GenBank/DDBJ databases">
        <title>Photobacterium sp. BEI247 sp. nov., a marine bacterium isolated from Yongle Blue Hole in the South China Sea.</title>
        <authorList>
            <person name="Wang X."/>
        </authorList>
    </citation>
    <scope>NUCLEOTIDE SEQUENCE [LARGE SCALE GENOMIC DNA]</scope>
    <source>
        <strain evidence="4">BEI247</strain>
    </source>
</reference>
<keyword evidence="1" id="KW-0472">Membrane</keyword>
<dbReference type="RefSeq" id="WP_128783812.1">
    <property type="nucleotide sequence ID" value="NZ_RJLM01000003.1"/>
</dbReference>
<dbReference type="Pfam" id="PF07811">
    <property type="entry name" value="TadE"/>
    <property type="match status" value="1"/>
</dbReference>
<comment type="caution">
    <text evidence="3">The sequence shown here is derived from an EMBL/GenBank/DDBJ whole genome shotgun (WGS) entry which is preliminary data.</text>
</comment>
<organism evidence="3 4">
    <name type="scientific">Photobacterium chitinilyticum</name>
    <dbReference type="NCBI Taxonomy" id="2485123"/>
    <lineage>
        <taxon>Bacteria</taxon>
        <taxon>Pseudomonadati</taxon>
        <taxon>Pseudomonadota</taxon>
        <taxon>Gammaproteobacteria</taxon>
        <taxon>Vibrionales</taxon>
        <taxon>Vibrionaceae</taxon>
        <taxon>Photobacterium</taxon>
    </lineage>
</organism>
<evidence type="ECO:0000256" key="1">
    <source>
        <dbReference type="SAM" id="Phobius"/>
    </source>
</evidence>
<dbReference type="EMBL" id="RJLM01000003">
    <property type="protein sequence ID" value="RWX55789.1"/>
    <property type="molecule type" value="Genomic_DNA"/>
</dbReference>
<dbReference type="AlphaFoldDB" id="A0A444JRX5"/>
<keyword evidence="4" id="KW-1185">Reference proteome</keyword>
<protein>
    <submittedName>
        <fullName evidence="3">Pilus assembly protein</fullName>
    </submittedName>
</protein>